<evidence type="ECO:0000256" key="5">
    <source>
        <dbReference type="ARBA" id="ARBA00023242"/>
    </source>
</evidence>
<evidence type="ECO:0000256" key="3">
    <source>
        <dbReference type="ARBA" id="ARBA00022552"/>
    </source>
</evidence>
<evidence type="ECO:0000313" key="7">
    <source>
        <dbReference type="EMBL" id="KAF9497261.1"/>
    </source>
</evidence>
<dbReference type="GO" id="GO:0034388">
    <property type="term" value="C:Pwp2p-containing subcomplex of 90S preribosome"/>
    <property type="evidence" value="ECO:0007669"/>
    <property type="project" value="TreeGrafter"/>
</dbReference>
<gene>
    <name evidence="7" type="ORF">BDN71DRAFT_1366326</name>
</gene>
<dbReference type="InterPro" id="IPR013949">
    <property type="entry name" value="Utp6"/>
</dbReference>
<dbReference type="GO" id="GO:0030515">
    <property type="term" value="F:snoRNA binding"/>
    <property type="evidence" value="ECO:0007669"/>
    <property type="project" value="InterPro"/>
</dbReference>
<dbReference type="SUPFAM" id="SSF48452">
    <property type="entry name" value="TPR-like"/>
    <property type="match status" value="1"/>
</dbReference>
<dbReference type="SMART" id="SM00386">
    <property type="entry name" value="HAT"/>
    <property type="match status" value="4"/>
</dbReference>
<protein>
    <recommendedName>
        <fullName evidence="6">U3 small nucleolar RNA-associated protein 6 N-terminal domain-containing protein</fullName>
    </recommendedName>
</protein>
<name>A0A9P6A0Y0_PLEER</name>
<dbReference type="PANTHER" id="PTHR23271">
    <property type="entry name" value="HEPATOCELLULAR CARCINOMA-ASSOCIATED ANTIGEN 66"/>
    <property type="match status" value="1"/>
</dbReference>
<dbReference type="OrthoDB" id="28112at2759"/>
<keyword evidence="4" id="KW-0677">Repeat</keyword>
<evidence type="ECO:0000256" key="4">
    <source>
        <dbReference type="ARBA" id="ARBA00022737"/>
    </source>
</evidence>
<dbReference type="GO" id="GO:0032040">
    <property type="term" value="C:small-subunit processome"/>
    <property type="evidence" value="ECO:0007669"/>
    <property type="project" value="TreeGrafter"/>
</dbReference>
<comment type="subcellular location">
    <subcellularLocation>
        <location evidence="1">Nucleus</location>
        <location evidence="1">Nucleolus</location>
    </subcellularLocation>
</comment>
<keyword evidence="5" id="KW-0539">Nucleus</keyword>
<dbReference type="AlphaFoldDB" id="A0A9P6A0Y0"/>
<feature type="non-terminal residue" evidence="7">
    <location>
        <position position="302"/>
    </location>
</feature>
<accession>A0A9P6A0Y0</accession>
<keyword evidence="3" id="KW-0698">rRNA processing</keyword>
<comment type="caution">
    <text evidence="7">The sequence shown here is derived from an EMBL/GenBank/DDBJ whole genome shotgun (WGS) entry which is preliminary data.</text>
</comment>
<sequence>MERVQFEQEQMLDELKDLVEKGIFTPQETKEIVKRRTAFETVLVRRVAKKTDYIRYVTYEMTLEELRKKRIERLKIETRPPTISSYSIVRRQFRIFERALKRFKDDVGLWIQYIELAKKEGARSLVGRICARAIHLHPSTSSLYILAAEHELSTSQSPSAARVLLQRGIRLNKESVDMWREWVRMELSFIEGLRRRWEVLGIQKGTISTGADEGMEDVRLVEKGMEEDAEMERIANQDGGEGDSARLHIMKGAIVKTVITAAAEALPKLSLFSALEEVIENHPSPDELKKEALGHLYTVLKE</sequence>
<evidence type="ECO:0000313" key="8">
    <source>
        <dbReference type="Proteomes" id="UP000807025"/>
    </source>
</evidence>
<dbReference type="EMBL" id="MU154545">
    <property type="protein sequence ID" value="KAF9497261.1"/>
    <property type="molecule type" value="Genomic_DNA"/>
</dbReference>
<reference evidence="7" key="1">
    <citation type="submission" date="2020-11" db="EMBL/GenBank/DDBJ databases">
        <authorList>
            <consortium name="DOE Joint Genome Institute"/>
            <person name="Ahrendt S."/>
            <person name="Riley R."/>
            <person name="Andreopoulos W."/>
            <person name="Labutti K."/>
            <person name="Pangilinan J."/>
            <person name="Ruiz-Duenas F.J."/>
            <person name="Barrasa J.M."/>
            <person name="Sanchez-Garcia M."/>
            <person name="Camarero S."/>
            <person name="Miyauchi S."/>
            <person name="Serrano A."/>
            <person name="Linde D."/>
            <person name="Babiker R."/>
            <person name="Drula E."/>
            <person name="Ayuso-Fernandez I."/>
            <person name="Pacheco R."/>
            <person name="Padilla G."/>
            <person name="Ferreira P."/>
            <person name="Barriuso J."/>
            <person name="Kellner H."/>
            <person name="Castanera R."/>
            <person name="Alfaro M."/>
            <person name="Ramirez L."/>
            <person name="Pisabarro A.G."/>
            <person name="Kuo A."/>
            <person name="Tritt A."/>
            <person name="Lipzen A."/>
            <person name="He G."/>
            <person name="Yan M."/>
            <person name="Ng V."/>
            <person name="Cullen D."/>
            <person name="Martin F."/>
            <person name="Rosso M.-N."/>
            <person name="Henrissat B."/>
            <person name="Hibbett D."/>
            <person name="Martinez A.T."/>
            <person name="Grigoriev I.V."/>
        </authorList>
    </citation>
    <scope>NUCLEOTIDE SEQUENCE</scope>
    <source>
        <strain evidence="7">ATCC 90797</strain>
    </source>
</reference>
<proteinExistence type="inferred from homology"/>
<feature type="domain" description="U3 small nucleolar RNA-associated protein 6 N-terminal" evidence="6">
    <location>
        <begin position="9"/>
        <end position="91"/>
    </location>
</feature>
<evidence type="ECO:0000256" key="1">
    <source>
        <dbReference type="ARBA" id="ARBA00004604"/>
    </source>
</evidence>
<dbReference type="InterPro" id="IPR011990">
    <property type="entry name" value="TPR-like_helical_dom_sf"/>
</dbReference>
<dbReference type="Proteomes" id="UP000807025">
    <property type="component" value="Unassembled WGS sequence"/>
</dbReference>
<dbReference type="Gene3D" id="1.25.40.10">
    <property type="entry name" value="Tetratricopeptide repeat domain"/>
    <property type="match status" value="1"/>
</dbReference>
<dbReference type="InterPro" id="IPR003107">
    <property type="entry name" value="HAT"/>
</dbReference>
<dbReference type="Pfam" id="PF08640">
    <property type="entry name" value="U3_assoc_6"/>
    <property type="match status" value="1"/>
</dbReference>
<dbReference type="GO" id="GO:0000462">
    <property type="term" value="P:maturation of SSU-rRNA from tricistronic rRNA transcript (SSU-rRNA, 5.8S rRNA, LSU-rRNA)"/>
    <property type="evidence" value="ECO:0007669"/>
    <property type="project" value="InterPro"/>
</dbReference>
<keyword evidence="8" id="KW-1185">Reference proteome</keyword>
<dbReference type="PANTHER" id="PTHR23271:SF1">
    <property type="entry name" value="U3 SMALL NUCLEOLAR RNA-ASSOCIATED PROTEIN 6 HOMOLOG"/>
    <property type="match status" value="1"/>
</dbReference>
<evidence type="ECO:0000259" key="6">
    <source>
        <dbReference type="Pfam" id="PF08640"/>
    </source>
</evidence>
<evidence type="ECO:0000256" key="2">
    <source>
        <dbReference type="ARBA" id="ARBA00010734"/>
    </source>
</evidence>
<comment type="similarity">
    <text evidence="2">Belongs to the UTP6 family.</text>
</comment>
<organism evidence="7 8">
    <name type="scientific">Pleurotus eryngii</name>
    <name type="common">Boletus of the steppes</name>
    <dbReference type="NCBI Taxonomy" id="5323"/>
    <lineage>
        <taxon>Eukaryota</taxon>
        <taxon>Fungi</taxon>
        <taxon>Dikarya</taxon>
        <taxon>Basidiomycota</taxon>
        <taxon>Agaricomycotina</taxon>
        <taxon>Agaricomycetes</taxon>
        <taxon>Agaricomycetidae</taxon>
        <taxon>Agaricales</taxon>
        <taxon>Pleurotineae</taxon>
        <taxon>Pleurotaceae</taxon>
        <taxon>Pleurotus</taxon>
    </lineage>
</organism>
<dbReference type="InterPro" id="IPR055347">
    <property type="entry name" value="UTP6_N"/>
</dbReference>